<dbReference type="PROSITE" id="PS00108">
    <property type="entry name" value="PROTEIN_KINASE_ST"/>
    <property type="match status" value="1"/>
</dbReference>
<evidence type="ECO:0000256" key="5">
    <source>
        <dbReference type="ARBA" id="ARBA00038035"/>
    </source>
</evidence>
<dbReference type="RefSeq" id="XP_026118404.1">
    <property type="nucleotide sequence ID" value="XM_026262619.1"/>
</dbReference>
<keyword evidence="1" id="KW-0808">Transferase</keyword>
<keyword evidence="2" id="KW-0547">Nucleotide-binding</keyword>
<evidence type="ECO:0000256" key="2">
    <source>
        <dbReference type="ARBA" id="ARBA00022741"/>
    </source>
</evidence>
<keyword evidence="4" id="KW-0067">ATP-binding</keyword>
<dbReference type="InterPro" id="IPR000719">
    <property type="entry name" value="Prot_kinase_dom"/>
</dbReference>
<feature type="domain" description="Protein kinase" evidence="10">
    <location>
        <begin position="1"/>
        <end position="102"/>
    </location>
</feature>
<dbReference type="PROSITE" id="PS50011">
    <property type="entry name" value="PROTEIN_KINASE_DOM"/>
    <property type="match status" value="1"/>
</dbReference>
<reference evidence="12" key="1">
    <citation type="submission" date="2025-08" db="UniProtKB">
        <authorList>
            <consortium name="RefSeq"/>
        </authorList>
    </citation>
    <scope>IDENTIFICATION</scope>
    <source>
        <strain evidence="12">Wakin</strain>
        <tissue evidence="12">Muscle</tissue>
    </source>
</reference>
<comment type="catalytic activity">
    <reaction evidence="7">
        <text>L-seryl-[protein] + ATP = O-phospho-L-seryl-[protein] + ADP + H(+)</text>
        <dbReference type="Rhea" id="RHEA:17989"/>
        <dbReference type="Rhea" id="RHEA-COMP:9863"/>
        <dbReference type="Rhea" id="RHEA-COMP:11604"/>
        <dbReference type="ChEBI" id="CHEBI:15378"/>
        <dbReference type="ChEBI" id="CHEBI:29999"/>
        <dbReference type="ChEBI" id="CHEBI:30616"/>
        <dbReference type="ChEBI" id="CHEBI:83421"/>
        <dbReference type="ChEBI" id="CHEBI:456216"/>
        <dbReference type="EC" id="2.7.12.2"/>
    </reaction>
</comment>
<keyword evidence="11" id="KW-1185">Reference proteome</keyword>
<dbReference type="GO" id="GO:0005524">
    <property type="term" value="F:ATP binding"/>
    <property type="evidence" value="ECO:0007669"/>
    <property type="project" value="UniProtKB-KW"/>
</dbReference>
<dbReference type="PANTHER" id="PTHR48013">
    <property type="entry name" value="DUAL SPECIFICITY MITOGEN-ACTIVATED PROTEIN KINASE KINASE 5-RELATED"/>
    <property type="match status" value="1"/>
</dbReference>
<evidence type="ECO:0000256" key="3">
    <source>
        <dbReference type="ARBA" id="ARBA00022777"/>
    </source>
</evidence>
<dbReference type="PANTHER" id="PTHR48013:SF9">
    <property type="entry name" value="DUAL SPECIFICITY MITOGEN-ACTIVATED PROTEIN KINASE KINASE 5"/>
    <property type="match status" value="1"/>
</dbReference>
<keyword evidence="3" id="KW-0418">Kinase</keyword>
<dbReference type="InterPro" id="IPR011009">
    <property type="entry name" value="Kinase-like_dom_sf"/>
</dbReference>
<evidence type="ECO:0000259" key="10">
    <source>
        <dbReference type="PROSITE" id="PS50011"/>
    </source>
</evidence>
<evidence type="ECO:0000256" key="1">
    <source>
        <dbReference type="ARBA" id="ARBA00022679"/>
    </source>
</evidence>
<comment type="similarity">
    <text evidence="5">Belongs to the protein kinase superfamily. STE Ser/Thr protein kinase family. MAP kinase kinase subfamily.</text>
</comment>
<evidence type="ECO:0000256" key="7">
    <source>
        <dbReference type="ARBA" id="ARBA00049014"/>
    </source>
</evidence>
<sequence>MVVKGLTYLWSLKILHRDVKPSNMLVNTQGQIKLCDFGVRTQDPPVLPIQFQFVHFVSQCIMKQPKERLAPNNLMVRKQAIAGVRASPEQVEAELHMTAQAV</sequence>
<dbReference type="Pfam" id="PF00069">
    <property type="entry name" value="Pkinase"/>
    <property type="match status" value="1"/>
</dbReference>
<dbReference type="GO" id="GO:0004708">
    <property type="term" value="F:MAP kinase kinase activity"/>
    <property type="evidence" value="ECO:0007669"/>
    <property type="project" value="UniProtKB-EC"/>
</dbReference>
<gene>
    <name evidence="12" type="primary">LOC113097373</name>
</gene>
<evidence type="ECO:0000256" key="8">
    <source>
        <dbReference type="ARBA" id="ARBA00049299"/>
    </source>
</evidence>
<dbReference type="SUPFAM" id="SSF56112">
    <property type="entry name" value="Protein kinase-like (PK-like)"/>
    <property type="match status" value="1"/>
</dbReference>
<evidence type="ECO:0000313" key="12">
    <source>
        <dbReference type="RefSeq" id="XP_026118404.1"/>
    </source>
</evidence>
<dbReference type="GeneID" id="113097373"/>
<protein>
    <recommendedName>
        <fullName evidence="6">mitogen-activated protein kinase kinase</fullName>
        <ecNumber evidence="6">2.7.12.2</ecNumber>
    </recommendedName>
</protein>
<name>A0A6P6PCL5_CARAU</name>
<dbReference type="InterPro" id="IPR008271">
    <property type="entry name" value="Ser/Thr_kinase_AS"/>
</dbReference>
<evidence type="ECO:0000256" key="6">
    <source>
        <dbReference type="ARBA" id="ARBA00038999"/>
    </source>
</evidence>
<dbReference type="AlphaFoldDB" id="A0A6P6PCL5"/>
<evidence type="ECO:0000313" key="11">
    <source>
        <dbReference type="Proteomes" id="UP000515129"/>
    </source>
</evidence>
<comment type="catalytic activity">
    <reaction evidence="9">
        <text>L-tyrosyl-[protein] + ATP = O-phospho-L-tyrosyl-[protein] + ADP + H(+)</text>
        <dbReference type="Rhea" id="RHEA:10596"/>
        <dbReference type="Rhea" id="RHEA-COMP:10136"/>
        <dbReference type="Rhea" id="RHEA-COMP:20101"/>
        <dbReference type="ChEBI" id="CHEBI:15378"/>
        <dbReference type="ChEBI" id="CHEBI:30616"/>
        <dbReference type="ChEBI" id="CHEBI:46858"/>
        <dbReference type="ChEBI" id="CHEBI:61978"/>
        <dbReference type="ChEBI" id="CHEBI:456216"/>
        <dbReference type="EC" id="2.7.12.2"/>
    </reaction>
</comment>
<evidence type="ECO:0000256" key="9">
    <source>
        <dbReference type="ARBA" id="ARBA00051693"/>
    </source>
</evidence>
<dbReference type="EC" id="2.7.12.2" evidence="6"/>
<accession>A0A6P6PCL5</accession>
<proteinExistence type="inferred from homology"/>
<comment type="catalytic activity">
    <reaction evidence="8">
        <text>L-threonyl-[protein] + ATP = O-phospho-L-threonyl-[protein] + ADP + H(+)</text>
        <dbReference type="Rhea" id="RHEA:46608"/>
        <dbReference type="Rhea" id="RHEA-COMP:11060"/>
        <dbReference type="Rhea" id="RHEA-COMP:11605"/>
        <dbReference type="ChEBI" id="CHEBI:15378"/>
        <dbReference type="ChEBI" id="CHEBI:30013"/>
        <dbReference type="ChEBI" id="CHEBI:30616"/>
        <dbReference type="ChEBI" id="CHEBI:61977"/>
        <dbReference type="ChEBI" id="CHEBI:456216"/>
        <dbReference type="EC" id="2.7.12.2"/>
    </reaction>
</comment>
<organism evidence="11 12">
    <name type="scientific">Carassius auratus</name>
    <name type="common">Goldfish</name>
    <dbReference type="NCBI Taxonomy" id="7957"/>
    <lineage>
        <taxon>Eukaryota</taxon>
        <taxon>Metazoa</taxon>
        <taxon>Chordata</taxon>
        <taxon>Craniata</taxon>
        <taxon>Vertebrata</taxon>
        <taxon>Euteleostomi</taxon>
        <taxon>Actinopterygii</taxon>
        <taxon>Neopterygii</taxon>
        <taxon>Teleostei</taxon>
        <taxon>Ostariophysi</taxon>
        <taxon>Cypriniformes</taxon>
        <taxon>Cyprinidae</taxon>
        <taxon>Cyprininae</taxon>
        <taxon>Carassius</taxon>
    </lineage>
</organism>
<dbReference type="Gene3D" id="1.10.510.10">
    <property type="entry name" value="Transferase(Phosphotransferase) domain 1"/>
    <property type="match status" value="1"/>
</dbReference>
<dbReference type="Proteomes" id="UP000515129">
    <property type="component" value="Unplaced"/>
</dbReference>
<evidence type="ECO:0000256" key="4">
    <source>
        <dbReference type="ARBA" id="ARBA00022840"/>
    </source>
</evidence>